<protein>
    <recommendedName>
        <fullName evidence="1">N-acetyltransferase domain-containing protein</fullName>
    </recommendedName>
</protein>
<evidence type="ECO:0000313" key="2">
    <source>
        <dbReference type="EMBL" id="KAK7757424.1"/>
    </source>
</evidence>
<proteinExistence type="predicted"/>
<dbReference type="PANTHER" id="PTHR42791">
    <property type="entry name" value="GNAT FAMILY ACETYLTRANSFERASE"/>
    <property type="match status" value="1"/>
</dbReference>
<dbReference type="AlphaFoldDB" id="A0AAN9VA88"/>
<dbReference type="PANTHER" id="PTHR42791:SF2">
    <property type="entry name" value="N-ACETYLTRANSFERASE DOMAIN-CONTAINING PROTEIN"/>
    <property type="match status" value="1"/>
</dbReference>
<accession>A0AAN9VA88</accession>
<organism evidence="2 3">
    <name type="scientific">Diatrype stigma</name>
    <dbReference type="NCBI Taxonomy" id="117547"/>
    <lineage>
        <taxon>Eukaryota</taxon>
        <taxon>Fungi</taxon>
        <taxon>Dikarya</taxon>
        <taxon>Ascomycota</taxon>
        <taxon>Pezizomycotina</taxon>
        <taxon>Sordariomycetes</taxon>
        <taxon>Xylariomycetidae</taxon>
        <taxon>Xylariales</taxon>
        <taxon>Diatrypaceae</taxon>
        <taxon>Diatrype</taxon>
    </lineage>
</organism>
<dbReference type="PROSITE" id="PS51186">
    <property type="entry name" value="GNAT"/>
    <property type="match status" value="1"/>
</dbReference>
<dbReference type="Pfam" id="PF00583">
    <property type="entry name" value="Acetyltransf_1"/>
    <property type="match status" value="1"/>
</dbReference>
<dbReference type="CDD" id="cd04301">
    <property type="entry name" value="NAT_SF"/>
    <property type="match status" value="1"/>
</dbReference>
<dbReference type="EMBL" id="JAKJXP020000002">
    <property type="protein sequence ID" value="KAK7757424.1"/>
    <property type="molecule type" value="Genomic_DNA"/>
</dbReference>
<sequence>MGGGEHSPDERLTLRRATMEDLDAVLEVVHGALSEDPKFDYRMPYRDQYPEDHHKWLRLEYQEYLAQPEKYALMMMTASDNDDKPISICIWDYAMNEPHLGGDLGVPEDPNGEVLRRDVNPEHYRAWKTQITAGFIQYFYARYAMQQWHLWVLCTLPAFRGRGAATRLCKWGLERASKEEMVSTVLSTDPHGKRLYEKIGWQLQGSFTIRVGDEPACNVIYPMTYDP</sequence>
<reference evidence="2 3" key="1">
    <citation type="submission" date="2024-02" db="EMBL/GenBank/DDBJ databases">
        <title>De novo assembly and annotation of 12 fungi associated with fruit tree decline syndrome in Ontario, Canada.</title>
        <authorList>
            <person name="Sulman M."/>
            <person name="Ellouze W."/>
            <person name="Ilyukhin E."/>
        </authorList>
    </citation>
    <scope>NUCLEOTIDE SEQUENCE [LARGE SCALE GENOMIC DNA]</scope>
    <source>
        <strain evidence="2 3">M11/M66-122</strain>
    </source>
</reference>
<dbReference type="InterPro" id="IPR016181">
    <property type="entry name" value="Acyl_CoA_acyltransferase"/>
</dbReference>
<keyword evidence="3" id="KW-1185">Reference proteome</keyword>
<dbReference type="Proteomes" id="UP001320420">
    <property type="component" value="Unassembled WGS sequence"/>
</dbReference>
<dbReference type="InterPro" id="IPR000182">
    <property type="entry name" value="GNAT_dom"/>
</dbReference>
<name>A0AAN9VA88_9PEZI</name>
<dbReference type="InterPro" id="IPR052523">
    <property type="entry name" value="Trichothecene_AcTrans"/>
</dbReference>
<comment type="caution">
    <text evidence="2">The sequence shown here is derived from an EMBL/GenBank/DDBJ whole genome shotgun (WGS) entry which is preliminary data.</text>
</comment>
<gene>
    <name evidence="2" type="ORF">SLS62_000437</name>
</gene>
<feature type="domain" description="N-acetyltransferase" evidence="1">
    <location>
        <begin position="43"/>
        <end position="226"/>
    </location>
</feature>
<dbReference type="SUPFAM" id="SSF55729">
    <property type="entry name" value="Acyl-CoA N-acyltransferases (Nat)"/>
    <property type="match status" value="1"/>
</dbReference>
<evidence type="ECO:0000313" key="3">
    <source>
        <dbReference type="Proteomes" id="UP001320420"/>
    </source>
</evidence>
<dbReference type="Gene3D" id="3.40.630.30">
    <property type="match status" value="1"/>
</dbReference>
<evidence type="ECO:0000259" key="1">
    <source>
        <dbReference type="PROSITE" id="PS51186"/>
    </source>
</evidence>
<dbReference type="GO" id="GO:0016747">
    <property type="term" value="F:acyltransferase activity, transferring groups other than amino-acyl groups"/>
    <property type="evidence" value="ECO:0007669"/>
    <property type="project" value="InterPro"/>
</dbReference>